<dbReference type="EMBL" id="JACOQL010000003">
    <property type="protein sequence ID" value="MBC9247469.1"/>
    <property type="molecule type" value="Genomic_DNA"/>
</dbReference>
<evidence type="ECO:0000313" key="1">
    <source>
        <dbReference type="EMBL" id="MBC9247469.1"/>
    </source>
</evidence>
<sequence>MAGRSGAFRDAVVDAAAEHRSLPPLWCDLFNIDIHAATRLQSRETLRCAALSGRGSITVVTRAHGGERRSDAIIAFNGWSLRYARPPACLALCRDTDAINHHLSAIRNHRQYHPGPSGV</sequence>
<protein>
    <submittedName>
        <fullName evidence="1">Uncharacterized protein</fullName>
    </submittedName>
</protein>
<accession>A0A926GHP7</accession>
<proteinExistence type="predicted"/>
<comment type="caution">
    <text evidence="1">The sequence shown here is derived from an EMBL/GenBank/DDBJ whole genome shotgun (WGS) entry which is preliminary data.</text>
</comment>
<evidence type="ECO:0000313" key="2">
    <source>
        <dbReference type="Proteomes" id="UP000608594"/>
    </source>
</evidence>
<organism evidence="1 2">
    <name type="scientific">Paracoccus amoyensis</name>
    <dbReference type="NCBI Taxonomy" id="2760093"/>
    <lineage>
        <taxon>Bacteria</taxon>
        <taxon>Pseudomonadati</taxon>
        <taxon>Pseudomonadota</taxon>
        <taxon>Alphaproteobacteria</taxon>
        <taxon>Rhodobacterales</taxon>
        <taxon>Paracoccaceae</taxon>
        <taxon>Paracoccus</taxon>
    </lineage>
</organism>
<keyword evidence="2" id="KW-1185">Reference proteome</keyword>
<dbReference type="Proteomes" id="UP000608594">
    <property type="component" value="Unassembled WGS sequence"/>
</dbReference>
<reference evidence="1" key="1">
    <citation type="submission" date="2020-08" db="EMBL/GenBank/DDBJ databases">
        <title>Paracoccus amoyensis sp. nov., isolated from the surface seawater at coast of Xiamen, Fujian.</title>
        <authorList>
            <person name="Lyu L."/>
        </authorList>
    </citation>
    <scope>NUCLEOTIDE SEQUENCE</scope>
    <source>
        <strain evidence="1">11-3</strain>
    </source>
</reference>
<name>A0A926GHP7_9RHOB</name>
<gene>
    <name evidence="1" type="ORF">H4P12_12270</name>
</gene>
<dbReference type="AlphaFoldDB" id="A0A926GHP7"/>